<reference evidence="1 2" key="1">
    <citation type="submission" date="2019-02" db="EMBL/GenBank/DDBJ databases">
        <title>Deep-cultivation of Planctomycetes and their phenomic and genomic characterization uncovers novel biology.</title>
        <authorList>
            <person name="Wiegand S."/>
            <person name="Jogler M."/>
            <person name="Boedeker C."/>
            <person name="Pinto D."/>
            <person name="Vollmers J."/>
            <person name="Rivas-Marin E."/>
            <person name="Kohn T."/>
            <person name="Peeters S.H."/>
            <person name="Heuer A."/>
            <person name="Rast P."/>
            <person name="Oberbeckmann S."/>
            <person name="Bunk B."/>
            <person name="Jeske O."/>
            <person name="Meyerdierks A."/>
            <person name="Storesund J.E."/>
            <person name="Kallscheuer N."/>
            <person name="Luecker S."/>
            <person name="Lage O.M."/>
            <person name="Pohl T."/>
            <person name="Merkel B.J."/>
            <person name="Hornburger P."/>
            <person name="Mueller R.-W."/>
            <person name="Bruemmer F."/>
            <person name="Labrenz M."/>
            <person name="Spormann A.M."/>
            <person name="Op Den Camp H."/>
            <person name="Overmann J."/>
            <person name="Amann R."/>
            <person name="Jetten M.S.M."/>
            <person name="Mascher T."/>
            <person name="Medema M.H."/>
            <person name="Devos D.P."/>
            <person name="Kaster A.-K."/>
            <person name="Ovreas L."/>
            <person name="Rohde M."/>
            <person name="Galperin M.Y."/>
            <person name="Jogler C."/>
        </authorList>
    </citation>
    <scope>NUCLEOTIDE SEQUENCE [LARGE SCALE GENOMIC DNA]</scope>
    <source>
        <strain evidence="1 2">KOR34</strain>
    </source>
</reference>
<dbReference type="EMBL" id="SIHJ01000003">
    <property type="protein sequence ID" value="TWT32481.1"/>
    <property type="molecule type" value="Genomic_DNA"/>
</dbReference>
<comment type="caution">
    <text evidence="1">The sequence shown here is derived from an EMBL/GenBank/DDBJ whole genome shotgun (WGS) entry which is preliminary data.</text>
</comment>
<accession>A0A5C5V257</accession>
<protein>
    <submittedName>
        <fullName evidence="1">Uncharacterized protein</fullName>
    </submittedName>
</protein>
<gene>
    <name evidence="1" type="ORF">KOR34_42440</name>
</gene>
<dbReference type="AlphaFoldDB" id="A0A5C5V257"/>
<keyword evidence="2" id="KW-1185">Reference proteome</keyword>
<proteinExistence type="predicted"/>
<organism evidence="1 2">
    <name type="scientific">Posidoniimonas corsicana</name>
    <dbReference type="NCBI Taxonomy" id="1938618"/>
    <lineage>
        <taxon>Bacteria</taxon>
        <taxon>Pseudomonadati</taxon>
        <taxon>Planctomycetota</taxon>
        <taxon>Planctomycetia</taxon>
        <taxon>Pirellulales</taxon>
        <taxon>Lacipirellulaceae</taxon>
        <taxon>Posidoniimonas</taxon>
    </lineage>
</organism>
<dbReference type="Proteomes" id="UP000316714">
    <property type="component" value="Unassembled WGS sequence"/>
</dbReference>
<evidence type="ECO:0000313" key="1">
    <source>
        <dbReference type="EMBL" id="TWT32481.1"/>
    </source>
</evidence>
<evidence type="ECO:0000313" key="2">
    <source>
        <dbReference type="Proteomes" id="UP000316714"/>
    </source>
</evidence>
<name>A0A5C5V257_9BACT</name>
<sequence>MILDQDLDRLADGELSPAERRELLQALETSPGDWRRCALAFVESQVLREELGAVAAGADGSPVAPAERQRTPFAPGGWLALAASVLVAFGAGSLSGRVWSPSAATTMAGVEEEQEMPTVELPSPDDVQSAIAVRQQRADAPDEDVVTFWTSDDSGGRRSLRTRLVDADKLDERLGVRFRSAIPPEVRQRYEDQGYRFQSRQRYAPLNMDDGRVLVVPVEDLQVKPPADDYL</sequence>
<dbReference type="RefSeq" id="WP_146567884.1">
    <property type="nucleotide sequence ID" value="NZ_SIHJ01000003.1"/>
</dbReference>
<dbReference type="OrthoDB" id="271784at2"/>